<accession>A0A067C4P5</accession>
<dbReference type="SMART" id="SM00225">
    <property type="entry name" value="BTB"/>
    <property type="match status" value="1"/>
</dbReference>
<evidence type="ECO:0000313" key="2">
    <source>
        <dbReference type="EMBL" id="KDO21526.1"/>
    </source>
</evidence>
<sequence length="354" mass="39237">MVDGTLAARCAALQASVAALDETPSDALCKLVNELSAIASDVATKEEALRLHEAALQEREARIDTKLELLAELKAENHRRRPDADDSIDHLPTPAKTITLNVGGTLFTTARETLLRMPGSYFDAMLSSDHWLPNEKGEYFLDLDASTFKRVIKYLRTGTLNVSGLSRADEDELREMLDYLQIEWPLPAPSAPLMETTQLQWDPLHCSEAITLGEDGTQARSQKHGWNHVLTSTPATTFGVRVTLRSEVCVGFMVLEDFVREPDFRLSNNRRGWFFDCATGALSSHYQPSTISVVDMKPRPIFLQATLHQEQQRVSFAIDGIPVPTSLHHVPADAVLYPVVRIVAANAVVKLLPV</sequence>
<name>A0A067C4P5_SAPPC</name>
<dbReference type="KEGG" id="spar:SPRG_22301"/>
<reference evidence="2 3" key="1">
    <citation type="journal article" date="2013" name="PLoS Genet.">
        <title>Distinctive expansion of potential virulence genes in the genome of the oomycete fish pathogen Saprolegnia parasitica.</title>
        <authorList>
            <person name="Jiang R.H."/>
            <person name="de Bruijn I."/>
            <person name="Haas B.J."/>
            <person name="Belmonte R."/>
            <person name="Lobach L."/>
            <person name="Christie J."/>
            <person name="van den Ackerveken G."/>
            <person name="Bottin A."/>
            <person name="Bulone V."/>
            <person name="Diaz-Moreno S.M."/>
            <person name="Dumas B."/>
            <person name="Fan L."/>
            <person name="Gaulin E."/>
            <person name="Govers F."/>
            <person name="Grenville-Briggs L.J."/>
            <person name="Horner N.R."/>
            <person name="Levin J.Z."/>
            <person name="Mammella M."/>
            <person name="Meijer H.J."/>
            <person name="Morris P."/>
            <person name="Nusbaum C."/>
            <person name="Oome S."/>
            <person name="Phillips A.J."/>
            <person name="van Rooyen D."/>
            <person name="Rzeszutek E."/>
            <person name="Saraiva M."/>
            <person name="Secombes C.J."/>
            <person name="Seidl M.F."/>
            <person name="Snel B."/>
            <person name="Stassen J.H."/>
            <person name="Sykes S."/>
            <person name="Tripathy S."/>
            <person name="van den Berg H."/>
            <person name="Vega-Arreguin J.C."/>
            <person name="Wawra S."/>
            <person name="Young S.K."/>
            <person name="Zeng Q."/>
            <person name="Dieguez-Uribeondo J."/>
            <person name="Russ C."/>
            <person name="Tyler B.M."/>
            <person name="van West P."/>
        </authorList>
    </citation>
    <scope>NUCLEOTIDE SEQUENCE [LARGE SCALE GENOMIC DNA]</scope>
    <source>
        <strain evidence="2 3">CBS 223.65</strain>
    </source>
</reference>
<dbReference type="GeneID" id="24142684"/>
<dbReference type="SUPFAM" id="SSF49899">
    <property type="entry name" value="Concanavalin A-like lectins/glucanases"/>
    <property type="match status" value="1"/>
</dbReference>
<organism evidence="2 3">
    <name type="scientific">Saprolegnia parasitica (strain CBS 223.65)</name>
    <dbReference type="NCBI Taxonomy" id="695850"/>
    <lineage>
        <taxon>Eukaryota</taxon>
        <taxon>Sar</taxon>
        <taxon>Stramenopiles</taxon>
        <taxon>Oomycota</taxon>
        <taxon>Saprolegniomycetes</taxon>
        <taxon>Saprolegniales</taxon>
        <taxon>Saprolegniaceae</taxon>
        <taxon>Saprolegnia</taxon>
    </lineage>
</organism>
<evidence type="ECO:0000259" key="1">
    <source>
        <dbReference type="PROSITE" id="PS50097"/>
    </source>
</evidence>
<dbReference type="VEuPathDB" id="FungiDB:SPRG_22301"/>
<dbReference type="PROSITE" id="PS50097">
    <property type="entry name" value="BTB"/>
    <property type="match status" value="1"/>
</dbReference>
<gene>
    <name evidence="2" type="ORF">SPRG_22301</name>
</gene>
<protein>
    <recommendedName>
        <fullName evidence="1">BTB domain-containing protein</fullName>
    </recommendedName>
</protein>
<dbReference type="AlphaFoldDB" id="A0A067C4P5"/>
<dbReference type="Gene3D" id="3.30.710.10">
    <property type="entry name" value="Potassium Channel Kv1.1, Chain A"/>
    <property type="match status" value="1"/>
</dbReference>
<dbReference type="OMA" id="ENDFMVA"/>
<dbReference type="InterPro" id="IPR003131">
    <property type="entry name" value="T1-type_BTB"/>
</dbReference>
<proteinExistence type="predicted"/>
<dbReference type="PANTHER" id="PTHR14499">
    <property type="entry name" value="POTASSIUM CHANNEL TETRAMERIZATION DOMAIN-CONTAINING"/>
    <property type="match status" value="1"/>
</dbReference>
<keyword evidence="3" id="KW-1185">Reference proteome</keyword>
<dbReference type="EMBL" id="KK583286">
    <property type="protein sequence ID" value="KDO21526.1"/>
    <property type="molecule type" value="Genomic_DNA"/>
</dbReference>
<dbReference type="InterPro" id="IPR000210">
    <property type="entry name" value="BTB/POZ_dom"/>
</dbReference>
<dbReference type="GO" id="GO:0051260">
    <property type="term" value="P:protein homooligomerization"/>
    <property type="evidence" value="ECO:0007669"/>
    <property type="project" value="InterPro"/>
</dbReference>
<dbReference type="InterPro" id="IPR013320">
    <property type="entry name" value="ConA-like_dom_sf"/>
</dbReference>
<dbReference type="Proteomes" id="UP000030745">
    <property type="component" value="Unassembled WGS sequence"/>
</dbReference>
<dbReference type="STRING" id="695850.A0A067C4P5"/>
<evidence type="ECO:0000313" key="3">
    <source>
        <dbReference type="Proteomes" id="UP000030745"/>
    </source>
</evidence>
<dbReference type="Pfam" id="PF02214">
    <property type="entry name" value="BTB_2"/>
    <property type="match status" value="1"/>
</dbReference>
<dbReference type="SUPFAM" id="SSF54695">
    <property type="entry name" value="POZ domain"/>
    <property type="match status" value="1"/>
</dbReference>
<dbReference type="RefSeq" id="XP_012207798.1">
    <property type="nucleotide sequence ID" value="XM_012352408.1"/>
</dbReference>
<feature type="domain" description="BTB" evidence="1">
    <location>
        <begin position="96"/>
        <end position="164"/>
    </location>
</feature>
<dbReference type="InterPro" id="IPR011333">
    <property type="entry name" value="SKP1/BTB/POZ_sf"/>
</dbReference>
<dbReference type="OrthoDB" id="2414723at2759"/>
<dbReference type="PANTHER" id="PTHR14499:SF136">
    <property type="entry name" value="GH08630P"/>
    <property type="match status" value="1"/>
</dbReference>